<dbReference type="InterPro" id="IPR036237">
    <property type="entry name" value="Xyl_isomerase-like_sf"/>
</dbReference>
<dbReference type="EMBL" id="CP023344">
    <property type="protein sequence ID" value="ATC64433.1"/>
    <property type="molecule type" value="Genomic_DNA"/>
</dbReference>
<organism evidence="2 3">
    <name type="scientific">Nibricoccus aquaticus</name>
    <dbReference type="NCBI Taxonomy" id="2576891"/>
    <lineage>
        <taxon>Bacteria</taxon>
        <taxon>Pseudomonadati</taxon>
        <taxon>Verrucomicrobiota</taxon>
        <taxon>Opitutia</taxon>
        <taxon>Opitutales</taxon>
        <taxon>Opitutaceae</taxon>
        <taxon>Nibricoccus</taxon>
    </lineage>
</organism>
<dbReference type="GO" id="GO:0016853">
    <property type="term" value="F:isomerase activity"/>
    <property type="evidence" value="ECO:0007669"/>
    <property type="project" value="UniProtKB-KW"/>
</dbReference>
<keyword evidence="2" id="KW-0413">Isomerase</keyword>
<accession>A0A290Q7N7</accession>
<sequence>MPVSPLTDLSRLCVHTITTKPWALDDAVRNYAAAGVKGITVWRQALEGRNVADSGKLIRDHGLSIVSLCRGGFFPALAPADRAKAIDENRRCIDEAAALGAPMIVLVVGAVPGQSLVESRKQITDGIAAVLPHAQAAGVKLAIEPLHPMYANDRSAVNTMGQARAMCNQLKSPFVGIAADVYHLWWDDNLEAEIKASGREGTLFAFHICDWRTPTVDFLNDRGLMGEGCIPIRQIRGWVEEAGFKGFNEVEIFSNRLWSQDQSQFLENIKSAYLNHS</sequence>
<dbReference type="RefSeq" id="WP_096056065.1">
    <property type="nucleotide sequence ID" value="NZ_CP023344.1"/>
</dbReference>
<proteinExistence type="predicted"/>
<feature type="domain" description="Xylose isomerase-like TIM barrel" evidence="1">
    <location>
        <begin position="29"/>
        <end position="268"/>
    </location>
</feature>
<dbReference type="PANTHER" id="PTHR12110">
    <property type="entry name" value="HYDROXYPYRUVATE ISOMERASE"/>
    <property type="match status" value="1"/>
</dbReference>
<dbReference type="SUPFAM" id="SSF51658">
    <property type="entry name" value="Xylose isomerase-like"/>
    <property type="match status" value="1"/>
</dbReference>
<keyword evidence="3" id="KW-1185">Reference proteome</keyword>
<dbReference type="Pfam" id="PF01261">
    <property type="entry name" value="AP_endonuc_2"/>
    <property type="match status" value="1"/>
</dbReference>
<dbReference type="InterPro" id="IPR050312">
    <property type="entry name" value="IolE/XylAMocC-like"/>
</dbReference>
<dbReference type="Proteomes" id="UP000217265">
    <property type="component" value="Chromosome"/>
</dbReference>
<dbReference type="PANTHER" id="PTHR12110:SF52">
    <property type="entry name" value="XYLOSE ISOMERASE"/>
    <property type="match status" value="1"/>
</dbReference>
<name>A0A290Q7N7_9BACT</name>
<dbReference type="Gene3D" id="3.20.20.150">
    <property type="entry name" value="Divalent-metal-dependent TIM barrel enzymes"/>
    <property type="match status" value="1"/>
</dbReference>
<dbReference type="InterPro" id="IPR013022">
    <property type="entry name" value="Xyl_isomerase-like_TIM-brl"/>
</dbReference>
<reference evidence="2 3" key="1">
    <citation type="submission" date="2017-09" db="EMBL/GenBank/DDBJ databases">
        <title>Complete genome sequence of Verrucomicrobial strain HZ-65, isolated from freshwater.</title>
        <authorList>
            <person name="Choi A."/>
        </authorList>
    </citation>
    <scope>NUCLEOTIDE SEQUENCE [LARGE SCALE GENOMIC DNA]</scope>
    <source>
        <strain evidence="2 3">HZ-65</strain>
    </source>
</reference>
<protein>
    <submittedName>
        <fullName evidence="2">Xylose isomerase</fullName>
    </submittedName>
</protein>
<dbReference type="OrthoDB" id="9782626at2"/>
<dbReference type="KEGG" id="vbh:CMV30_10970"/>
<gene>
    <name evidence="2" type="ORF">CMV30_10970</name>
</gene>
<evidence type="ECO:0000313" key="2">
    <source>
        <dbReference type="EMBL" id="ATC64433.1"/>
    </source>
</evidence>
<dbReference type="AlphaFoldDB" id="A0A290Q7N7"/>
<evidence type="ECO:0000259" key="1">
    <source>
        <dbReference type="Pfam" id="PF01261"/>
    </source>
</evidence>
<evidence type="ECO:0000313" key="3">
    <source>
        <dbReference type="Proteomes" id="UP000217265"/>
    </source>
</evidence>